<evidence type="ECO:0000256" key="1">
    <source>
        <dbReference type="ARBA" id="ARBA00007812"/>
    </source>
</evidence>
<evidence type="ECO:0000256" key="2">
    <source>
        <dbReference type="ARBA" id="ARBA00023052"/>
    </source>
</evidence>
<reference evidence="7 8" key="1">
    <citation type="submission" date="2019-08" db="EMBL/GenBank/DDBJ databases">
        <authorList>
            <person name="Peeters C."/>
        </authorList>
    </citation>
    <scope>NUCLEOTIDE SEQUENCE [LARGE SCALE GENOMIC DNA]</scope>
    <source>
        <strain evidence="7 8">LMG 31108</strain>
    </source>
</reference>
<evidence type="ECO:0000259" key="6">
    <source>
        <dbReference type="Pfam" id="PF02776"/>
    </source>
</evidence>
<dbReference type="Proteomes" id="UP000406256">
    <property type="component" value="Unassembled WGS sequence"/>
</dbReference>
<dbReference type="GO" id="GO:0050660">
    <property type="term" value="F:flavin adenine dinucleotide binding"/>
    <property type="evidence" value="ECO:0007669"/>
    <property type="project" value="TreeGrafter"/>
</dbReference>
<sequence>MTTVSTLIGKRLYDAGCRHSFGIPGGEVLAVMRGLDEAGVAFTLVKHENAGGFMAEGVHHRDGAPGVLVATLGPGVANAINVVANAWQDRVPMIFLTGCVDESEAATYTHQVFDHAQLMRPITKASLRMTAESAEVIIDKAIAIAMDDPPGPVHIDVPISVATQTVTTAVGARRTRPAPAVPAHSAAFAQARKWLAEAKRPIMIAGVEVLHHDAHDEVRAIVEELGIPLITTYKAKGIVDERHSMVLGGAGLSPMADKVLLPLIEQADFVLLAGYDPIEMRVNWRNLWGDDKKVVEFSATRNTHYVHQAALSFVGSVKEGLAEFRRGIARASTWSDVETLHVKAKLEQIYRTDEAWGPAAIVDVARRVLPEDTVASVDSGAHRILLSQTWKCYEPRALMQSSGLCTMGCSLPLGIGAKMANPSRPVAVFTGDACLEMTLGEFATARDAGTPVIVFVFADESLSLIEIKQRASGQPSLGVDFASTDFAAVSRALGGKGFDVHSREQLEDAIKESLAAECFSVISCHIPRKSYDGRI</sequence>
<dbReference type="Pfam" id="PF02776">
    <property type="entry name" value="TPP_enzyme_N"/>
    <property type="match status" value="1"/>
</dbReference>
<dbReference type="GO" id="GO:0009099">
    <property type="term" value="P:L-valine biosynthetic process"/>
    <property type="evidence" value="ECO:0007669"/>
    <property type="project" value="TreeGrafter"/>
</dbReference>
<keyword evidence="8" id="KW-1185">Reference proteome</keyword>
<dbReference type="InterPro" id="IPR012001">
    <property type="entry name" value="Thiamin_PyroP_enz_TPP-bd_dom"/>
</dbReference>
<dbReference type="Pfam" id="PF02775">
    <property type="entry name" value="TPP_enzyme_C"/>
    <property type="match status" value="1"/>
</dbReference>
<dbReference type="OrthoDB" id="2254214at2"/>
<dbReference type="Gene3D" id="3.40.50.970">
    <property type="match status" value="2"/>
</dbReference>
<proteinExistence type="inferred from homology"/>
<gene>
    <name evidence="7" type="primary">ilvI_1</name>
    <name evidence="7" type="ORF">PAN31108_00031</name>
</gene>
<dbReference type="InterPro" id="IPR012000">
    <property type="entry name" value="Thiamin_PyroP_enz_cen_dom"/>
</dbReference>
<dbReference type="Pfam" id="PF00205">
    <property type="entry name" value="TPP_enzyme_M"/>
    <property type="match status" value="1"/>
</dbReference>
<name>A0A5E4RBM6_9BURK</name>
<dbReference type="SUPFAM" id="SSF52518">
    <property type="entry name" value="Thiamin diphosphate-binding fold (THDP-binding)"/>
    <property type="match status" value="2"/>
</dbReference>
<dbReference type="SUPFAM" id="SSF52467">
    <property type="entry name" value="DHS-like NAD/FAD-binding domain"/>
    <property type="match status" value="1"/>
</dbReference>
<dbReference type="GO" id="GO:0005948">
    <property type="term" value="C:acetolactate synthase complex"/>
    <property type="evidence" value="ECO:0007669"/>
    <property type="project" value="TreeGrafter"/>
</dbReference>
<dbReference type="InterPro" id="IPR029061">
    <property type="entry name" value="THDP-binding"/>
</dbReference>
<dbReference type="GO" id="GO:0003984">
    <property type="term" value="F:acetolactate synthase activity"/>
    <property type="evidence" value="ECO:0007669"/>
    <property type="project" value="TreeGrafter"/>
</dbReference>
<comment type="similarity">
    <text evidence="1 3">Belongs to the TPP enzyme family.</text>
</comment>
<dbReference type="AlphaFoldDB" id="A0A5E4RBM6"/>
<accession>A0A5E4RBM6</accession>
<dbReference type="Gene3D" id="3.40.50.1220">
    <property type="entry name" value="TPP-binding domain"/>
    <property type="match status" value="1"/>
</dbReference>
<organism evidence="7 8">
    <name type="scientific">Pandoraea anhela</name>
    <dbReference type="NCBI Taxonomy" id="2508295"/>
    <lineage>
        <taxon>Bacteria</taxon>
        <taxon>Pseudomonadati</taxon>
        <taxon>Pseudomonadota</taxon>
        <taxon>Betaproteobacteria</taxon>
        <taxon>Burkholderiales</taxon>
        <taxon>Burkholderiaceae</taxon>
        <taxon>Pandoraea</taxon>
    </lineage>
</organism>
<dbReference type="RefSeq" id="WP_150666899.1">
    <property type="nucleotide sequence ID" value="NZ_CABPSB010000001.1"/>
</dbReference>
<dbReference type="InterPro" id="IPR045229">
    <property type="entry name" value="TPP_enz"/>
</dbReference>
<dbReference type="GO" id="GO:0009097">
    <property type="term" value="P:isoleucine biosynthetic process"/>
    <property type="evidence" value="ECO:0007669"/>
    <property type="project" value="TreeGrafter"/>
</dbReference>
<feature type="domain" description="Thiamine pyrophosphate enzyme central" evidence="4">
    <location>
        <begin position="189"/>
        <end position="323"/>
    </location>
</feature>
<evidence type="ECO:0000313" key="7">
    <source>
        <dbReference type="EMBL" id="VVD59488.1"/>
    </source>
</evidence>
<dbReference type="CDD" id="cd07035">
    <property type="entry name" value="TPP_PYR_POX_like"/>
    <property type="match status" value="1"/>
</dbReference>
<dbReference type="PANTHER" id="PTHR18968:SF129">
    <property type="entry name" value="ACETOLACTATE SYNTHASE"/>
    <property type="match status" value="1"/>
</dbReference>
<dbReference type="InterPro" id="IPR029035">
    <property type="entry name" value="DHS-like_NAD/FAD-binding_dom"/>
</dbReference>
<dbReference type="InterPro" id="IPR011766">
    <property type="entry name" value="TPP_enzyme_TPP-bd"/>
</dbReference>
<evidence type="ECO:0000259" key="4">
    <source>
        <dbReference type="Pfam" id="PF00205"/>
    </source>
</evidence>
<protein>
    <submittedName>
        <fullName evidence="7">Acetolactate synthase isozyme 3 large subunit</fullName>
    </submittedName>
</protein>
<dbReference type="PANTHER" id="PTHR18968">
    <property type="entry name" value="THIAMINE PYROPHOSPHATE ENZYMES"/>
    <property type="match status" value="1"/>
</dbReference>
<dbReference type="GO" id="GO:0000287">
    <property type="term" value="F:magnesium ion binding"/>
    <property type="evidence" value="ECO:0007669"/>
    <property type="project" value="InterPro"/>
</dbReference>
<dbReference type="EMBL" id="CABPSB010000001">
    <property type="protein sequence ID" value="VVD59488.1"/>
    <property type="molecule type" value="Genomic_DNA"/>
</dbReference>
<dbReference type="GO" id="GO:0030976">
    <property type="term" value="F:thiamine pyrophosphate binding"/>
    <property type="evidence" value="ECO:0007669"/>
    <property type="project" value="InterPro"/>
</dbReference>
<evidence type="ECO:0000256" key="3">
    <source>
        <dbReference type="RuleBase" id="RU362132"/>
    </source>
</evidence>
<dbReference type="FunFam" id="3.40.50.970:FF:000007">
    <property type="entry name" value="Acetolactate synthase"/>
    <property type="match status" value="1"/>
</dbReference>
<evidence type="ECO:0000259" key="5">
    <source>
        <dbReference type="Pfam" id="PF02775"/>
    </source>
</evidence>
<keyword evidence="2 3" id="KW-0786">Thiamine pyrophosphate</keyword>
<feature type="domain" description="Thiamine pyrophosphate enzyme N-terminal TPP-binding" evidence="6">
    <location>
        <begin position="3"/>
        <end position="117"/>
    </location>
</feature>
<feature type="domain" description="Thiamine pyrophosphate enzyme TPP-binding" evidence="5">
    <location>
        <begin position="378"/>
        <end position="523"/>
    </location>
</feature>
<evidence type="ECO:0000313" key="8">
    <source>
        <dbReference type="Proteomes" id="UP000406256"/>
    </source>
</evidence>